<reference evidence="2" key="1">
    <citation type="journal article" date="2019" name="Int. J. Syst. Evol. Microbiol.">
        <title>The Global Catalogue of Microorganisms (GCM) 10K type strain sequencing project: providing services to taxonomists for standard genome sequencing and annotation.</title>
        <authorList>
            <consortium name="The Broad Institute Genomics Platform"/>
            <consortium name="The Broad Institute Genome Sequencing Center for Infectious Disease"/>
            <person name="Wu L."/>
            <person name="Ma J."/>
        </authorList>
    </citation>
    <scope>NUCLEOTIDE SEQUENCE [LARGE SCALE GENOMIC DNA]</scope>
    <source>
        <strain evidence="2">CGMCC 4.1622</strain>
    </source>
</reference>
<dbReference type="Proteomes" id="UP001596066">
    <property type="component" value="Unassembled WGS sequence"/>
</dbReference>
<evidence type="ECO:0008006" key="3">
    <source>
        <dbReference type="Google" id="ProtNLM"/>
    </source>
</evidence>
<gene>
    <name evidence="1" type="ORF">ACFPZF_24980</name>
</gene>
<dbReference type="EMBL" id="JBHSOC010000050">
    <property type="protein sequence ID" value="MFC5644605.1"/>
    <property type="molecule type" value="Genomic_DNA"/>
</dbReference>
<sequence>MQTLPDSRVAFREVGFGRQVGWDEVVMDCQWIPWQRRVLRLGELPATDHHGWPLASAGRSLRDQRALPVLVLLGERGMGKSVAMQQECASLKERGDQAVLLDLGQCTEASLAKAELEEAFRPPDEPGDWYVLLDGLDEGLDDLSSLDLHIARAVERLEAPDRERLRLRISCRTARWPERMWDTLRRLWPEQALEMTSLVPLSRNDVARAALGTGIADADVFTALVQQRALVALATHPVTLRQLLIGYVDSGRLPDTAQKAYHDACLHLCGETRRPTNPQLLQGQASPEHLLAVAARAAAALQVGRHTALSDVQEPPRMLPSDLQLSQLHGGTEPGHLGSVSCTLDELRRLTASSLLVPMGTLRWVFAHQSYREFLAARFLEARNMSPEVQRELLWIGDGPTRHVLPMHQEVAAWRAGSDPTVFEDLLRDDPLVLLLADLPGHPEENRARTVDALFVLLKRDDAVTLDSASLHRLNHPRLAGQLRPHLKNRAEWNVLNAAASIARACRLPELAGDLLDVAEDRGVYEGVRVLALSGVTSSDDEAVERIRALSQDSSAEVAATALRQLRPDHISLVDFLDRVRDPDPRLFGTARRLRGEIPELLDTTEITEAVSWADRTLRDPASGASPVLAVAILARAVTLADQTDEPDALLACVASAMQALAGNHDLLFNGRLNTQVEGLERALADEPNVRRRLALHLLERCSEDELLSLLTELHGGILPQADSLYWMENWDRLSAVDIALSRQAVRFSPPEEPETQARAQDARAAHPTLRDVTDFWDNPPAEAPWQREQREERERALAEARRNAYNEADLRAALNDVLAARSDQVRRAWTQVIHHLHRTADGTPPPHTTQPLLTLLDQAPSRPSPGTDLEPQLVRAARHVLQTAPPLGADAITPSGALHYRAVPELTAFDLIDDPITLPSDQLRSAGWAVALASAQTFRPRAADIQRRFLPVCTQHAGHALPTLLTDVLDRADDETTRAMACAFAAIPGCAALPVLHAWAEHPGRTAEQWHTVLGELAVAGDVGALNRLARALATDPSGHQAQSPERTRWMLAARMLLRCESLPTHWPDIRRRLNDPAILTEFRDSLDRLPILSGEWTTGVSQLPEKDLADLYTLLVDHIGTNALEIQPGRERDDTLVAMGRALPNLLAGRTTPQAAAELRNLARRYPSQAQLRVQARSTARAAASIHSTPISPEDLIRLADSSDLRWIDDEHHLLDIVEESLTRFRRALHGPNGLIVALWNRRQPGVNHTEWWPCWEEDLSDITAAFLLQDIGGNRVVINREVQIRRPGFPGLRTDIQIEAPAREGIGEDPIKVVIECKGCWNETLKTALREQLVDQYLQTPRTAGLFLTGYFHCDRWDEKRQRNCPKTGHSLDEVAVHQREQARITREGGAVVSSVTLDCALPSKGSDWRMETVD</sequence>
<comment type="caution">
    <text evidence="1">The sequence shown here is derived from an EMBL/GenBank/DDBJ whole genome shotgun (WGS) entry which is preliminary data.</text>
</comment>
<proteinExistence type="predicted"/>
<keyword evidence="2" id="KW-1185">Reference proteome</keyword>
<organism evidence="1 2">
    <name type="scientific">Kitasatospora cinereorecta</name>
    <dbReference type="NCBI Taxonomy" id="285560"/>
    <lineage>
        <taxon>Bacteria</taxon>
        <taxon>Bacillati</taxon>
        <taxon>Actinomycetota</taxon>
        <taxon>Actinomycetes</taxon>
        <taxon>Kitasatosporales</taxon>
        <taxon>Streptomycetaceae</taxon>
        <taxon>Kitasatospora</taxon>
    </lineage>
</organism>
<dbReference type="RefSeq" id="WP_346148145.1">
    <property type="nucleotide sequence ID" value="NZ_BAAAUA010000044.1"/>
</dbReference>
<name>A0ABW0VK24_9ACTN</name>
<evidence type="ECO:0000313" key="2">
    <source>
        <dbReference type="Proteomes" id="UP001596066"/>
    </source>
</evidence>
<evidence type="ECO:0000313" key="1">
    <source>
        <dbReference type="EMBL" id="MFC5644605.1"/>
    </source>
</evidence>
<protein>
    <recommendedName>
        <fullName evidence="3">ATP-binding protein</fullName>
    </recommendedName>
</protein>
<accession>A0ABW0VK24</accession>